<evidence type="ECO:0000313" key="1">
    <source>
        <dbReference type="EMBL" id="VDO27255.1"/>
    </source>
</evidence>
<dbReference type="EMBL" id="UZAF01016397">
    <property type="protein sequence ID" value="VDO27255.1"/>
    <property type="molecule type" value="Genomic_DNA"/>
</dbReference>
<dbReference type="WBParaSite" id="HPLM_0000585201-mRNA-1">
    <property type="protein sequence ID" value="HPLM_0000585201-mRNA-1"/>
    <property type="gene ID" value="HPLM_0000585201"/>
</dbReference>
<gene>
    <name evidence="1" type="ORF">HPLM_LOCUS5844</name>
</gene>
<keyword evidence="2" id="KW-1185">Reference proteome</keyword>
<name>A0A0N4W6Y8_HAEPC</name>
<organism evidence="3">
    <name type="scientific">Haemonchus placei</name>
    <name type="common">Barber's pole worm</name>
    <dbReference type="NCBI Taxonomy" id="6290"/>
    <lineage>
        <taxon>Eukaryota</taxon>
        <taxon>Metazoa</taxon>
        <taxon>Ecdysozoa</taxon>
        <taxon>Nematoda</taxon>
        <taxon>Chromadorea</taxon>
        <taxon>Rhabditida</taxon>
        <taxon>Rhabditina</taxon>
        <taxon>Rhabditomorpha</taxon>
        <taxon>Strongyloidea</taxon>
        <taxon>Trichostrongylidae</taxon>
        <taxon>Haemonchus</taxon>
    </lineage>
</organism>
<proteinExistence type="predicted"/>
<protein>
    <submittedName>
        <fullName evidence="1 3">Uncharacterized protein</fullName>
    </submittedName>
</protein>
<evidence type="ECO:0000313" key="3">
    <source>
        <dbReference type="WBParaSite" id="HPLM_0000585201-mRNA-1"/>
    </source>
</evidence>
<sequence>MFQNVSLVCSEHPDCGAYAEKRWYFWRPMTTTIFIRRSSNRVTEPFRDYYPEAVGDFGTTTKDSFDAEANAPGLTAGTPRFLHGTEINSSTLWSFC</sequence>
<dbReference type="AlphaFoldDB" id="A0A0N4W6Y8"/>
<accession>A0A0N4W6Y8</accession>
<reference evidence="1 2" key="2">
    <citation type="submission" date="2018-11" db="EMBL/GenBank/DDBJ databases">
        <authorList>
            <consortium name="Pathogen Informatics"/>
        </authorList>
    </citation>
    <scope>NUCLEOTIDE SEQUENCE [LARGE SCALE GENOMIC DNA]</scope>
    <source>
        <strain evidence="1 2">MHpl1</strain>
    </source>
</reference>
<reference evidence="3" key="1">
    <citation type="submission" date="2017-02" db="UniProtKB">
        <authorList>
            <consortium name="WormBaseParasite"/>
        </authorList>
    </citation>
    <scope>IDENTIFICATION</scope>
</reference>
<dbReference type="Proteomes" id="UP000268014">
    <property type="component" value="Unassembled WGS sequence"/>
</dbReference>
<evidence type="ECO:0000313" key="2">
    <source>
        <dbReference type="Proteomes" id="UP000268014"/>
    </source>
</evidence>